<dbReference type="EMBL" id="JAACFV010000008">
    <property type="protein sequence ID" value="KAF7513040.1"/>
    <property type="molecule type" value="Genomic_DNA"/>
</dbReference>
<name>A0A8H7E939_9EURO</name>
<comment type="caution">
    <text evidence="2">The sequence shown here is derived from an EMBL/GenBank/DDBJ whole genome shotgun (WGS) entry which is preliminary data.</text>
</comment>
<proteinExistence type="predicted"/>
<dbReference type="CDD" id="cd00077">
    <property type="entry name" value="HDc"/>
    <property type="match status" value="1"/>
</dbReference>
<dbReference type="InterPro" id="IPR006674">
    <property type="entry name" value="HD_domain"/>
</dbReference>
<feature type="domain" description="HD" evidence="1">
    <location>
        <begin position="41"/>
        <end position="131"/>
    </location>
</feature>
<keyword evidence="3" id="KW-1185">Reference proteome</keyword>
<protein>
    <recommendedName>
        <fullName evidence="1">HD domain-containing protein</fullName>
    </recommendedName>
</protein>
<dbReference type="Proteomes" id="UP000606974">
    <property type="component" value="Unassembled WGS sequence"/>
</dbReference>
<dbReference type="PANTHER" id="PTHR35569">
    <property type="entry name" value="CYANAMIDE HYDRATASE DDI2-RELATED"/>
    <property type="match status" value="1"/>
</dbReference>
<accession>A0A8H7E939</accession>
<dbReference type="OrthoDB" id="2378324at2759"/>
<evidence type="ECO:0000313" key="2">
    <source>
        <dbReference type="EMBL" id="KAF7513040.1"/>
    </source>
</evidence>
<reference evidence="2" key="1">
    <citation type="submission" date="2020-02" db="EMBL/GenBank/DDBJ databases">
        <authorList>
            <person name="Palmer J.M."/>
        </authorList>
    </citation>
    <scope>NUCLEOTIDE SEQUENCE</scope>
    <source>
        <strain evidence="2">EPUS1.4</strain>
        <tissue evidence="2">Thallus</tissue>
    </source>
</reference>
<dbReference type="PANTHER" id="PTHR35569:SF1">
    <property type="entry name" value="CYANAMIDE HYDRATASE DDI2-RELATED"/>
    <property type="match status" value="1"/>
</dbReference>
<dbReference type="Pfam" id="PF01966">
    <property type="entry name" value="HD"/>
    <property type="match status" value="1"/>
</dbReference>
<dbReference type="AlphaFoldDB" id="A0A8H7E939"/>
<dbReference type="InterPro" id="IPR003607">
    <property type="entry name" value="HD/PDEase_dom"/>
</dbReference>
<dbReference type="Gene3D" id="1.10.3210.10">
    <property type="entry name" value="Hypothetical protein af1432"/>
    <property type="match status" value="1"/>
</dbReference>
<gene>
    <name evidence="2" type="ORF">GJ744_011306</name>
</gene>
<dbReference type="SUPFAM" id="SSF109604">
    <property type="entry name" value="HD-domain/PDEase-like"/>
    <property type="match status" value="1"/>
</dbReference>
<organism evidence="2 3">
    <name type="scientific">Endocarpon pusillum</name>
    <dbReference type="NCBI Taxonomy" id="364733"/>
    <lineage>
        <taxon>Eukaryota</taxon>
        <taxon>Fungi</taxon>
        <taxon>Dikarya</taxon>
        <taxon>Ascomycota</taxon>
        <taxon>Pezizomycotina</taxon>
        <taxon>Eurotiomycetes</taxon>
        <taxon>Chaetothyriomycetidae</taxon>
        <taxon>Verrucariales</taxon>
        <taxon>Verrucariaceae</taxon>
        <taxon>Endocarpon</taxon>
    </lineage>
</organism>
<evidence type="ECO:0000313" key="3">
    <source>
        <dbReference type="Proteomes" id="UP000606974"/>
    </source>
</evidence>
<evidence type="ECO:0000259" key="1">
    <source>
        <dbReference type="Pfam" id="PF01966"/>
    </source>
</evidence>
<sequence>MSAPKALPPFPSTPLAGVSLPSTPLVKATYSYIHLHTSPTVANHTIRSAFFSLILRGKLTEFSTVDPETVVVATLLHDLGWSFTSELVSKDNRFEVDGANVARDFVRTHFRSQTRNSDREKWDEEHLDRLWYAIALHTTPSLALHAPALTALTERAISADFFGPNFQFPGARKASVQLITPAEVKEILHAYPRLGFKEELREIMCGLCRSKPQATFDNFAADFGKRLVPGYIEKLEDASQMKRLEGGLDATVQFE</sequence>